<dbReference type="AlphaFoldDB" id="A0A1X7HQN9"/>
<keyword evidence="12" id="KW-0902">Two-component regulatory system</keyword>
<keyword evidence="7 14" id="KW-0812">Transmembrane</keyword>
<dbReference type="CDD" id="cd00082">
    <property type="entry name" value="HisKA"/>
    <property type="match status" value="1"/>
</dbReference>
<proteinExistence type="predicted"/>
<sequence length="472" mass="54316">MKWRLTGRFLTSVVLIVVMVVSMNFLLIAMLLIGQSSWFGPIFNKQETSAEEITRAFHEHIVFTDQQEVNVTAEGKEILDHAQAWIQILDEDGNQRYGYHVPQGVKMKYTPFDIVQMYKYREIDGDTTVFIGEKQAGQTAYSYFIGFENRYLQRNVLLLDYREVGRFLKIGSLLLIGIDALIALFIAYLFSKRLTEPLHALMDGIKSLANKKYDLHNRPKGIYKEMFQHVHNLSKELRANEHKQRQMDKMKEEWIGNISHDIKTPLASIQGYAELMKEVEYRLSVEEMQEYAAIIEQKALYLEEVIEDLNLSTRLKNKQLAVRREPVNLVSVVRDVVIDRLNDPRHAERTIEFHCSAERLVKDVDKILMQRVIGNLIDNAIVHNDESVVIQVSIEQEYKGRVRIAVADNGKGIQKEELERIFDRYYRGTNTGDRHKGSGLGMAIAHDIIIAHDGMITADSQPGHGTTIEIVL</sequence>
<dbReference type="PANTHER" id="PTHR45528:SF1">
    <property type="entry name" value="SENSOR HISTIDINE KINASE CPXA"/>
    <property type="match status" value="1"/>
</dbReference>
<keyword evidence="6" id="KW-0808">Transferase</keyword>
<evidence type="ECO:0000256" key="3">
    <source>
        <dbReference type="ARBA" id="ARBA00012438"/>
    </source>
</evidence>
<dbReference type="InterPro" id="IPR036890">
    <property type="entry name" value="HATPase_C_sf"/>
</dbReference>
<dbReference type="Gene3D" id="3.30.565.10">
    <property type="entry name" value="Histidine kinase-like ATPase, C-terminal domain"/>
    <property type="match status" value="1"/>
</dbReference>
<evidence type="ECO:0000256" key="11">
    <source>
        <dbReference type="ARBA" id="ARBA00022989"/>
    </source>
</evidence>
<dbReference type="RefSeq" id="WP_208915988.1">
    <property type="nucleotide sequence ID" value="NZ_LT840184.1"/>
</dbReference>
<dbReference type="PROSITE" id="PS50109">
    <property type="entry name" value="HIS_KIN"/>
    <property type="match status" value="1"/>
</dbReference>
<dbReference type="SUPFAM" id="SSF47384">
    <property type="entry name" value="Homodimeric domain of signal transducing histidine kinase"/>
    <property type="match status" value="1"/>
</dbReference>
<dbReference type="GO" id="GO:0005886">
    <property type="term" value="C:plasma membrane"/>
    <property type="evidence" value="ECO:0007669"/>
    <property type="project" value="UniProtKB-SubCell"/>
</dbReference>
<protein>
    <recommendedName>
        <fullName evidence="3">histidine kinase</fullName>
        <ecNumber evidence="3">2.7.13.3</ecNumber>
    </recommendedName>
</protein>
<keyword evidence="4" id="KW-1003">Cell membrane</keyword>
<evidence type="ECO:0000313" key="17">
    <source>
        <dbReference type="Proteomes" id="UP000192940"/>
    </source>
</evidence>
<dbReference type="InterPro" id="IPR004358">
    <property type="entry name" value="Sig_transdc_His_kin-like_C"/>
</dbReference>
<dbReference type="GO" id="GO:0000155">
    <property type="term" value="F:phosphorelay sensor kinase activity"/>
    <property type="evidence" value="ECO:0007669"/>
    <property type="project" value="InterPro"/>
</dbReference>
<dbReference type="SUPFAM" id="SSF55874">
    <property type="entry name" value="ATPase domain of HSP90 chaperone/DNA topoisomerase II/histidine kinase"/>
    <property type="match status" value="1"/>
</dbReference>
<evidence type="ECO:0000256" key="14">
    <source>
        <dbReference type="SAM" id="Phobius"/>
    </source>
</evidence>
<dbReference type="GO" id="GO:0005524">
    <property type="term" value="F:ATP binding"/>
    <property type="evidence" value="ECO:0007669"/>
    <property type="project" value="UniProtKB-KW"/>
</dbReference>
<keyword evidence="8" id="KW-0547">Nucleotide-binding</keyword>
<evidence type="ECO:0000256" key="10">
    <source>
        <dbReference type="ARBA" id="ARBA00022840"/>
    </source>
</evidence>
<evidence type="ECO:0000256" key="5">
    <source>
        <dbReference type="ARBA" id="ARBA00022553"/>
    </source>
</evidence>
<gene>
    <name evidence="16" type="ORF">SAMN05661091_5365</name>
</gene>
<dbReference type="InterPro" id="IPR005467">
    <property type="entry name" value="His_kinase_dom"/>
</dbReference>
<evidence type="ECO:0000259" key="15">
    <source>
        <dbReference type="PROSITE" id="PS50109"/>
    </source>
</evidence>
<evidence type="ECO:0000256" key="7">
    <source>
        <dbReference type="ARBA" id="ARBA00022692"/>
    </source>
</evidence>
<dbReference type="Pfam" id="PF02518">
    <property type="entry name" value="HATPase_c"/>
    <property type="match status" value="1"/>
</dbReference>
<keyword evidence="13 14" id="KW-0472">Membrane</keyword>
<feature type="transmembrane region" description="Helical" evidence="14">
    <location>
        <begin position="12"/>
        <end position="33"/>
    </location>
</feature>
<dbReference type="InterPro" id="IPR036097">
    <property type="entry name" value="HisK_dim/P_sf"/>
</dbReference>
<dbReference type="EC" id="2.7.13.3" evidence="3"/>
<dbReference type="InterPro" id="IPR050398">
    <property type="entry name" value="HssS/ArlS-like"/>
</dbReference>
<dbReference type="SMART" id="SM00387">
    <property type="entry name" value="HATPase_c"/>
    <property type="match status" value="1"/>
</dbReference>
<evidence type="ECO:0000256" key="13">
    <source>
        <dbReference type="ARBA" id="ARBA00023136"/>
    </source>
</evidence>
<reference evidence="16 17" key="1">
    <citation type="submission" date="2017-04" db="EMBL/GenBank/DDBJ databases">
        <authorList>
            <person name="Afonso C.L."/>
            <person name="Miller P.J."/>
            <person name="Scott M.A."/>
            <person name="Spackman E."/>
            <person name="Goraichik I."/>
            <person name="Dimitrov K.M."/>
            <person name="Suarez D.L."/>
            <person name="Swayne D.E."/>
        </authorList>
    </citation>
    <scope>NUCLEOTIDE SEQUENCE [LARGE SCALE GENOMIC DNA]</scope>
    <source>
        <strain evidence="16 17">N3/975</strain>
    </source>
</reference>
<dbReference type="InterPro" id="IPR003594">
    <property type="entry name" value="HATPase_dom"/>
</dbReference>
<evidence type="ECO:0000256" key="4">
    <source>
        <dbReference type="ARBA" id="ARBA00022475"/>
    </source>
</evidence>
<keyword evidence="9 16" id="KW-0418">Kinase</keyword>
<keyword evidence="17" id="KW-1185">Reference proteome</keyword>
<keyword evidence="11 14" id="KW-1133">Transmembrane helix</keyword>
<evidence type="ECO:0000256" key="12">
    <source>
        <dbReference type="ARBA" id="ARBA00023012"/>
    </source>
</evidence>
<dbReference type="PRINTS" id="PR00344">
    <property type="entry name" value="BCTRLSENSOR"/>
</dbReference>
<accession>A0A1X7HQN9</accession>
<name>A0A1X7HQN9_9BACL</name>
<organism evidence="16 17">
    <name type="scientific">Paenibacillus uliginis N3/975</name>
    <dbReference type="NCBI Taxonomy" id="1313296"/>
    <lineage>
        <taxon>Bacteria</taxon>
        <taxon>Bacillati</taxon>
        <taxon>Bacillota</taxon>
        <taxon>Bacilli</taxon>
        <taxon>Bacillales</taxon>
        <taxon>Paenibacillaceae</taxon>
        <taxon>Paenibacillus</taxon>
    </lineage>
</organism>
<dbReference type="Pfam" id="PF00512">
    <property type="entry name" value="HisKA"/>
    <property type="match status" value="1"/>
</dbReference>
<evidence type="ECO:0000256" key="2">
    <source>
        <dbReference type="ARBA" id="ARBA00004651"/>
    </source>
</evidence>
<dbReference type="InterPro" id="IPR003661">
    <property type="entry name" value="HisK_dim/P_dom"/>
</dbReference>
<evidence type="ECO:0000256" key="1">
    <source>
        <dbReference type="ARBA" id="ARBA00000085"/>
    </source>
</evidence>
<feature type="domain" description="Histidine kinase" evidence="15">
    <location>
        <begin position="257"/>
        <end position="472"/>
    </location>
</feature>
<keyword evidence="5" id="KW-0597">Phosphoprotein</keyword>
<dbReference type="Gene3D" id="1.10.287.130">
    <property type="match status" value="1"/>
</dbReference>
<dbReference type="Proteomes" id="UP000192940">
    <property type="component" value="Chromosome I"/>
</dbReference>
<dbReference type="STRING" id="1313296.SAMN05661091_5365"/>
<keyword evidence="10" id="KW-0067">ATP-binding</keyword>
<dbReference type="CDD" id="cd00075">
    <property type="entry name" value="HATPase"/>
    <property type="match status" value="1"/>
</dbReference>
<comment type="subcellular location">
    <subcellularLocation>
        <location evidence="2">Cell membrane</location>
        <topology evidence="2">Multi-pass membrane protein</topology>
    </subcellularLocation>
</comment>
<evidence type="ECO:0000313" key="16">
    <source>
        <dbReference type="EMBL" id="SMF91170.1"/>
    </source>
</evidence>
<comment type="catalytic activity">
    <reaction evidence="1">
        <text>ATP + protein L-histidine = ADP + protein N-phospho-L-histidine.</text>
        <dbReference type="EC" id="2.7.13.3"/>
    </reaction>
</comment>
<evidence type="ECO:0000256" key="9">
    <source>
        <dbReference type="ARBA" id="ARBA00022777"/>
    </source>
</evidence>
<evidence type="ECO:0000256" key="8">
    <source>
        <dbReference type="ARBA" id="ARBA00022741"/>
    </source>
</evidence>
<dbReference type="PANTHER" id="PTHR45528">
    <property type="entry name" value="SENSOR HISTIDINE KINASE CPXA"/>
    <property type="match status" value="1"/>
</dbReference>
<evidence type="ECO:0000256" key="6">
    <source>
        <dbReference type="ARBA" id="ARBA00022679"/>
    </source>
</evidence>
<dbReference type="EMBL" id="LT840184">
    <property type="protein sequence ID" value="SMF91170.1"/>
    <property type="molecule type" value="Genomic_DNA"/>
</dbReference>
<dbReference type="SMART" id="SM00388">
    <property type="entry name" value="HisKA"/>
    <property type="match status" value="1"/>
</dbReference>